<organism evidence="1 2">
    <name type="scientific">Nostoc commune NIES-4072</name>
    <dbReference type="NCBI Taxonomy" id="2005467"/>
    <lineage>
        <taxon>Bacteria</taxon>
        <taxon>Bacillati</taxon>
        <taxon>Cyanobacteriota</taxon>
        <taxon>Cyanophyceae</taxon>
        <taxon>Nostocales</taxon>
        <taxon>Nostocaceae</taxon>
        <taxon>Nostoc</taxon>
    </lineage>
</organism>
<dbReference type="AlphaFoldDB" id="A0A2R5FL08"/>
<proteinExistence type="predicted"/>
<comment type="caution">
    <text evidence="1">The sequence shown here is derived from an EMBL/GenBank/DDBJ whole genome shotgun (WGS) entry which is preliminary data.</text>
</comment>
<evidence type="ECO:0000313" key="1">
    <source>
        <dbReference type="EMBL" id="GBG19467.1"/>
    </source>
</evidence>
<evidence type="ECO:0000313" key="2">
    <source>
        <dbReference type="Proteomes" id="UP000245124"/>
    </source>
</evidence>
<protein>
    <submittedName>
        <fullName evidence="1">Uncharacterized protein</fullName>
    </submittedName>
</protein>
<reference evidence="1 2" key="1">
    <citation type="submission" date="2017-06" db="EMBL/GenBank/DDBJ databases">
        <title>Genome sequencing of cyanobaciteial culture collection at National Institute for Environmental Studies (NIES).</title>
        <authorList>
            <person name="Hirose Y."/>
            <person name="Shimura Y."/>
            <person name="Fujisawa T."/>
            <person name="Nakamura Y."/>
            <person name="Kawachi M."/>
        </authorList>
    </citation>
    <scope>NUCLEOTIDE SEQUENCE [LARGE SCALE GENOMIC DNA]</scope>
    <source>
        <strain evidence="1 2">NIES-4072</strain>
    </source>
</reference>
<name>A0A2R5FL08_NOSCO</name>
<dbReference type="Proteomes" id="UP000245124">
    <property type="component" value="Unassembled WGS sequence"/>
</dbReference>
<gene>
    <name evidence="1" type="ORF">NIES4072_31350</name>
</gene>
<sequence>MPTGIFTNLWISQSAKVLFRGVAPPDSTKFRLALANTASLGRTNSLADFISNELLPTNNYARAVANFSSDGTYDTTDQRHELPTISASFSASGGSLQFQTAFLIADSSPISSKSFTNSDVNPTSDRITITNHGFVNGDKLLFTADSLASLPGGIAAGTIYQVASMTANDFLVTPNGGGSTINITDTGSGTFRARSANGIIVAYAVESSPITVPDGQGYSYQIPLVVLNSGYVNGS</sequence>
<keyword evidence="2" id="KW-1185">Reference proteome</keyword>
<dbReference type="EMBL" id="BDUD01000001">
    <property type="protein sequence ID" value="GBG19467.1"/>
    <property type="molecule type" value="Genomic_DNA"/>
</dbReference>
<accession>A0A2R5FL08</accession>